<keyword evidence="3" id="KW-1185">Reference proteome</keyword>
<protein>
    <recommendedName>
        <fullName evidence="4">Transcriptional regulator</fullName>
    </recommendedName>
</protein>
<evidence type="ECO:0000313" key="2">
    <source>
        <dbReference type="EMBL" id="KAJ8102846.1"/>
    </source>
</evidence>
<dbReference type="RefSeq" id="XP_056046296.1">
    <property type="nucleotide sequence ID" value="XM_056186705.1"/>
</dbReference>
<dbReference type="GO" id="GO:0005634">
    <property type="term" value="C:nucleus"/>
    <property type="evidence" value="ECO:0007669"/>
    <property type="project" value="TreeGrafter"/>
</dbReference>
<name>A0AAD7QXN9_9ASCO</name>
<proteinExistence type="predicted"/>
<sequence>MSRDSEIEAVLVETVRAADFDTATLRSIRRDVVTKLGLPEDFFKDEWWKKKSAAITDLVMDELDLPDDPSQPQETPAKCGPGRSKDPKTNESSIPVSKKVKKVVNKPTAFEDVDGQIALRIAQDEHNITPIPASEEPATDKEDISTRKRQSPSHSTKEAPNSKKLSRKRRTTTKPEFDDPLEQKIATLKSWVVKCGVRKQWTRELAPFNTKQDKIAHLQRILQGLGMAPRYSLEKAKKIRERREMEAEVAQLRAEAGESSDHGNESDNEDNDLPDAHDPSKPMRKVVAGGFSIDFLGDQSSGSD</sequence>
<dbReference type="EMBL" id="JARPMG010000002">
    <property type="protein sequence ID" value="KAJ8102846.1"/>
    <property type="molecule type" value="Genomic_DNA"/>
</dbReference>
<dbReference type="GeneID" id="80881871"/>
<feature type="compositionally biased region" description="Basic and acidic residues" evidence="1">
    <location>
        <begin position="255"/>
        <end position="265"/>
    </location>
</feature>
<feature type="region of interest" description="Disordered" evidence="1">
    <location>
        <begin position="245"/>
        <end position="284"/>
    </location>
</feature>
<dbReference type="PANTHER" id="PTHR15410">
    <property type="entry name" value="HIRA-INTERACTING PROTEIN 3"/>
    <property type="match status" value="1"/>
</dbReference>
<evidence type="ECO:0008006" key="4">
    <source>
        <dbReference type="Google" id="ProtNLM"/>
    </source>
</evidence>
<dbReference type="AlphaFoldDB" id="A0AAD7QXN9"/>
<accession>A0AAD7QXN9</accession>
<evidence type="ECO:0000313" key="3">
    <source>
        <dbReference type="Proteomes" id="UP001217417"/>
    </source>
</evidence>
<dbReference type="PANTHER" id="PTHR15410:SF2">
    <property type="entry name" value="HIRA-INTERACTING PROTEIN 3"/>
    <property type="match status" value="1"/>
</dbReference>
<feature type="region of interest" description="Disordered" evidence="1">
    <location>
        <begin position="61"/>
        <end position="101"/>
    </location>
</feature>
<evidence type="ECO:0000256" key="1">
    <source>
        <dbReference type="SAM" id="MobiDB-lite"/>
    </source>
</evidence>
<comment type="caution">
    <text evidence="2">The sequence shown here is derived from an EMBL/GenBank/DDBJ whole genome shotgun (WGS) entry which is preliminary data.</text>
</comment>
<dbReference type="Proteomes" id="UP001217417">
    <property type="component" value="Unassembled WGS sequence"/>
</dbReference>
<organism evidence="2 3">
    <name type="scientific">Lipomyces tetrasporus</name>
    <dbReference type="NCBI Taxonomy" id="54092"/>
    <lineage>
        <taxon>Eukaryota</taxon>
        <taxon>Fungi</taxon>
        <taxon>Dikarya</taxon>
        <taxon>Ascomycota</taxon>
        <taxon>Saccharomycotina</taxon>
        <taxon>Lipomycetes</taxon>
        <taxon>Lipomycetales</taxon>
        <taxon>Lipomycetaceae</taxon>
        <taxon>Lipomyces</taxon>
    </lineage>
</organism>
<dbReference type="InterPro" id="IPR037647">
    <property type="entry name" value="HIRIP3"/>
</dbReference>
<feature type="region of interest" description="Disordered" evidence="1">
    <location>
        <begin position="125"/>
        <end position="180"/>
    </location>
</feature>
<gene>
    <name evidence="2" type="ORF">POJ06DRAFT_245798</name>
</gene>
<reference evidence="2" key="1">
    <citation type="submission" date="2023-03" db="EMBL/GenBank/DDBJ databases">
        <title>Near-Complete genome sequence of Lipomyces tetrasporous NRRL Y-64009, an oleaginous yeast capable of growing on lignocellulosic hydrolysates.</title>
        <authorList>
            <consortium name="Lawrence Berkeley National Laboratory"/>
            <person name="Jagtap S.S."/>
            <person name="Liu J.-J."/>
            <person name="Walukiewicz H.E."/>
            <person name="Pangilinan J."/>
            <person name="Lipzen A."/>
            <person name="Ahrendt S."/>
            <person name="Koriabine M."/>
            <person name="Cobaugh K."/>
            <person name="Salamov A."/>
            <person name="Yoshinaga Y."/>
            <person name="Ng V."/>
            <person name="Daum C."/>
            <person name="Grigoriev I.V."/>
            <person name="Slininger P.J."/>
            <person name="Dien B.S."/>
            <person name="Jin Y.-S."/>
            <person name="Rao C.V."/>
        </authorList>
    </citation>
    <scope>NUCLEOTIDE SEQUENCE</scope>
    <source>
        <strain evidence="2">NRRL Y-64009</strain>
    </source>
</reference>